<reference evidence="3 4" key="1">
    <citation type="submission" date="2016-10" db="EMBL/GenBank/DDBJ databases">
        <authorList>
            <person name="de Groot N.N."/>
        </authorList>
    </citation>
    <scope>NUCLEOTIDE SEQUENCE [LARGE SCALE GENOMIC DNA]</scope>
    <source>
        <strain evidence="3 4">CGMCC 4.5727</strain>
    </source>
</reference>
<name>A0A1G9HU61_9ACTN</name>
<accession>A0A1G9HU61</accession>
<dbReference type="OrthoDB" id="4163798at2"/>
<feature type="region of interest" description="Disordered" evidence="1">
    <location>
        <begin position="348"/>
        <end position="378"/>
    </location>
</feature>
<evidence type="ECO:0000313" key="3">
    <source>
        <dbReference type="EMBL" id="SDL16254.1"/>
    </source>
</evidence>
<dbReference type="RefSeq" id="WP_093616768.1">
    <property type="nucleotide sequence ID" value="NZ_FNFF01000020.1"/>
</dbReference>
<feature type="region of interest" description="Disordered" evidence="1">
    <location>
        <begin position="152"/>
        <end position="172"/>
    </location>
</feature>
<keyword evidence="2" id="KW-0732">Signal</keyword>
<feature type="compositionally biased region" description="Low complexity" evidence="1">
    <location>
        <begin position="27"/>
        <end position="44"/>
    </location>
</feature>
<sequence length="378" mass="37787">MRKALTVSAITLAASMAIAAPATAFAADASPSPSTSATSAASDDGTAKKSDDGAKQDASDKAQAKVAITSTPKDKTGYKAGELVTFTVTTSGKAKVSASSDALTGVSVTAQGDTSYTGTGTVKEGYGIGTGKLTVTVNYPDTGAQSTATFPVNTGTAPKPDPAKASMSLSTDGGKVGDKVGITIKSGDLKGDAYVQSDVFGGKVKLARDKSAEGTWHGTATVSQDAKTGYYGVKGYVGSTLVDTAKFGVQGSDKPTPQPTPGKSTLAVTPGSGKAGDKIALTVDAPSINPKSNVSVDSSAFGGKVSLTLGKDGKWHGSATVAQVKPGRYDVNSSTGAKTGFTVTKSGAVKPLKPSEHKTPHGSVNTGMAPAWVDVRHG</sequence>
<keyword evidence="4" id="KW-1185">Reference proteome</keyword>
<dbReference type="AlphaFoldDB" id="A0A1G9HU61"/>
<feature type="region of interest" description="Disordered" evidence="1">
    <location>
        <begin position="250"/>
        <end position="273"/>
    </location>
</feature>
<feature type="signal peptide" evidence="2">
    <location>
        <begin position="1"/>
        <end position="26"/>
    </location>
</feature>
<proteinExistence type="predicted"/>
<protein>
    <recommendedName>
        <fullName evidence="5">Ig-like domain (Group 3)</fullName>
    </recommendedName>
</protein>
<feature type="chain" id="PRO_5011557923" description="Ig-like domain (Group 3)" evidence="2">
    <location>
        <begin position="27"/>
        <end position="378"/>
    </location>
</feature>
<dbReference type="STRING" id="417292.SAMN05421806_12030"/>
<evidence type="ECO:0000256" key="1">
    <source>
        <dbReference type="SAM" id="MobiDB-lite"/>
    </source>
</evidence>
<gene>
    <name evidence="3" type="ORF">SAMN05421806_12030</name>
</gene>
<dbReference type="EMBL" id="FNFF01000020">
    <property type="protein sequence ID" value="SDL16254.1"/>
    <property type="molecule type" value="Genomic_DNA"/>
</dbReference>
<organism evidence="3 4">
    <name type="scientific">Streptomyces indicus</name>
    <dbReference type="NCBI Taxonomy" id="417292"/>
    <lineage>
        <taxon>Bacteria</taxon>
        <taxon>Bacillati</taxon>
        <taxon>Actinomycetota</taxon>
        <taxon>Actinomycetes</taxon>
        <taxon>Kitasatosporales</taxon>
        <taxon>Streptomycetaceae</taxon>
        <taxon>Streptomyces</taxon>
    </lineage>
</organism>
<evidence type="ECO:0000313" key="4">
    <source>
        <dbReference type="Proteomes" id="UP000199155"/>
    </source>
</evidence>
<feature type="region of interest" description="Disordered" evidence="1">
    <location>
        <begin position="27"/>
        <end position="68"/>
    </location>
</feature>
<feature type="compositionally biased region" description="Basic and acidic residues" evidence="1">
    <location>
        <begin position="45"/>
        <end position="63"/>
    </location>
</feature>
<evidence type="ECO:0008006" key="5">
    <source>
        <dbReference type="Google" id="ProtNLM"/>
    </source>
</evidence>
<dbReference type="Proteomes" id="UP000199155">
    <property type="component" value="Unassembled WGS sequence"/>
</dbReference>
<evidence type="ECO:0000256" key="2">
    <source>
        <dbReference type="SAM" id="SignalP"/>
    </source>
</evidence>